<evidence type="ECO:0000259" key="4">
    <source>
        <dbReference type="PROSITE" id="PS51360"/>
    </source>
</evidence>
<dbReference type="Pfam" id="PF22936">
    <property type="entry name" value="Pol_BBD"/>
    <property type="match status" value="1"/>
</dbReference>
<dbReference type="SUPFAM" id="SSF47592">
    <property type="entry name" value="SWIB/MDM2 domain"/>
    <property type="match status" value="1"/>
</dbReference>
<dbReference type="GO" id="GO:0008270">
    <property type="term" value="F:zinc ion binding"/>
    <property type="evidence" value="ECO:0007669"/>
    <property type="project" value="UniProtKB-KW"/>
</dbReference>
<dbReference type="PROSITE" id="PS51360">
    <property type="entry name" value="PLUS3"/>
    <property type="match status" value="1"/>
</dbReference>
<evidence type="ECO:0000259" key="3">
    <source>
        <dbReference type="PROSITE" id="PS50158"/>
    </source>
</evidence>
<accession>A0A8J5LJ56</accession>
<organism evidence="6 7">
    <name type="scientific">Zingiber officinale</name>
    <name type="common">Ginger</name>
    <name type="synonym">Amomum zingiber</name>
    <dbReference type="NCBI Taxonomy" id="94328"/>
    <lineage>
        <taxon>Eukaryota</taxon>
        <taxon>Viridiplantae</taxon>
        <taxon>Streptophyta</taxon>
        <taxon>Embryophyta</taxon>
        <taxon>Tracheophyta</taxon>
        <taxon>Spermatophyta</taxon>
        <taxon>Magnoliopsida</taxon>
        <taxon>Liliopsida</taxon>
        <taxon>Zingiberales</taxon>
        <taxon>Zingiberaceae</taxon>
        <taxon>Zingiber</taxon>
    </lineage>
</organism>
<dbReference type="GO" id="GO:0003677">
    <property type="term" value="F:DNA binding"/>
    <property type="evidence" value="ECO:0007669"/>
    <property type="project" value="InterPro"/>
</dbReference>
<feature type="region of interest" description="Disordered" evidence="2">
    <location>
        <begin position="770"/>
        <end position="801"/>
    </location>
</feature>
<comment type="caution">
    <text evidence="6">The sequence shown here is derived from an EMBL/GenBank/DDBJ whole genome shotgun (WGS) entry which is preliminary data.</text>
</comment>
<dbReference type="InterPro" id="IPR054722">
    <property type="entry name" value="PolX-like_BBD"/>
</dbReference>
<feature type="compositionally biased region" description="Basic and acidic residues" evidence="2">
    <location>
        <begin position="833"/>
        <end position="846"/>
    </location>
</feature>
<evidence type="ECO:0000313" key="6">
    <source>
        <dbReference type="EMBL" id="KAG6514263.1"/>
    </source>
</evidence>
<dbReference type="SMART" id="SM00343">
    <property type="entry name" value="ZnF_C2HC"/>
    <property type="match status" value="2"/>
</dbReference>
<dbReference type="Pfam" id="PF14244">
    <property type="entry name" value="Retrotran_gag_3"/>
    <property type="match status" value="1"/>
</dbReference>
<name>A0A8J5LJ56_ZINOF</name>
<dbReference type="EMBL" id="JACMSC010000007">
    <property type="protein sequence ID" value="KAG6514263.1"/>
    <property type="molecule type" value="Genomic_DNA"/>
</dbReference>
<proteinExistence type="predicted"/>
<dbReference type="PROSITE" id="PS50158">
    <property type="entry name" value="ZF_CCHC"/>
    <property type="match status" value="2"/>
</dbReference>
<protein>
    <submittedName>
        <fullName evidence="6">Uncharacterized protein</fullName>
    </submittedName>
</protein>
<dbReference type="InterPro" id="IPR036128">
    <property type="entry name" value="Plus3-like_sf"/>
</dbReference>
<dbReference type="Pfam" id="PF03126">
    <property type="entry name" value="Plus-3"/>
    <property type="match status" value="1"/>
</dbReference>
<dbReference type="Proteomes" id="UP000734854">
    <property type="component" value="Unassembled WGS sequence"/>
</dbReference>
<dbReference type="SMART" id="SM00719">
    <property type="entry name" value="Plus3"/>
    <property type="match status" value="1"/>
</dbReference>
<keyword evidence="1" id="KW-0863">Zinc-finger</keyword>
<dbReference type="Gene3D" id="3.90.70.200">
    <property type="entry name" value="Plus-3 domain"/>
    <property type="match status" value="1"/>
</dbReference>
<dbReference type="PROSITE" id="PS51925">
    <property type="entry name" value="SWIB_MDM2"/>
    <property type="match status" value="1"/>
</dbReference>
<dbReference type="Gene3D" id="4.10.60.10">
    <property type="entry name" value="Zinc finger, CCHC-type"/>
    <property type="match status" value="2"/>
</dbReference>
<dbReference type="InterPro" id="IPR001878">
    <property type="entry name" value="Znf_CCHC"/>
</dbReference>
<dbReference type="InterPro" id="IPR036885">
    <property type="entry name" value="SWIB_MDM2_dom_sf"/>
</dbReference>
<dbReference type="SUPFAM" id="SSF159042">
    <property type="entry name" value="Plus3-like"/>
    <property type="match status" value="1"/>
</dbReference>
<dbReference type="AlphaFoldDB" id="A0A8J5LJ56"/>
<dbReference type="SUPFAM" id="SSF57756">
    <property type="entry name" value="Retrovirus zinc finger-like domains"/>
    <property type="match status" value="1"/>
</dbReference>
<dbReference type="InterPro" id="IPR003121">
    <property type="entry name" value="SWIB_MDM2_domain"/>
</dbReference>
<dbReference type="Pfam" id="PF00098">
    <property type="entry name" value="zf-CCHC"/>
    <property type="match status" value="1"/>
</dbReference>
<reference evidence="6 7" key="1">
    <citation type="submission" date="2020-08" db="EMBL/GenBank/DDBJ databases">
        <title>Plant Genome Project.</title>
        <authorList>
            <person name="Zhang R.-G."/>
        </authorList>
    </citation>
    <scope>NUCLEOTIDE SEQUENCE [LARGE SCALE GENOMIC DNA]</scope>
    <source>
        <tissue evidence="6">Rhizome</tissue>
    </source>
</reference>
<evidence type="ECO:0000259" key="5">
    <source>
        <dbReference type="PROSITE" id="PS51925"/>
    </source>
</evidence>
<feature type="domain" description="DM2" evidence="5">
    <location>
        <begin position="529"/>
        <end position="612"/>
    </location>
</feature>
<gene>
    <name evidence="6" type="ORF">ZIOFF_024610</name>
</gene>
<evidence type="ECO:0000256" key="2">
    <source>
        <dbReference type="SAM" id="MobiDB-lite"/>
    </source>
</evidence>
<feature type="domain" description="CCHC-type" evidence="3">
    <location>
        <begin position="239"/>
        <end position="254"/>
    </location>
</feature>
<dbReference type="CDD" id="cd10567">
    <property type="entry name" value="SWIB-MDM2_like"/>
    <property type="match status" value="1"/>
</dbReference>
<keyword evidence="1" id="KW-0479">Metal-binding</keyword>
<dbReference type="SMART" id="SM00151">
    <property type="entry name" value="SWIB"/>
    <property type="match status" value="1"/>
</dbReference>
<dbReference type="InterPro" id="IPR019835">
    <property type="entry name" value="SWIB_domain"/>
</dbReference>
<dbReference type="InterPro" id="IPR029472">
    <property type="entry name" value="Copia-like_N"/>
</dbReference>
<evidence type="ECO:0000256" key="1">
    <source>
        <dbReference type="PROSITE-ProRule" id="PRU00047"/>
    </source>
</evidence>
<dbReference type="PANTHER" id="PTHR46695:SF4">
    <property type="entry name" value="ZINC FINGER CCCH DOMAIN-CONTAINING PROTEIN 44"/>
    <property type="match status" value="1"/>
</dbReference>
<feature type="region of interest" description="Disordered" evidence="2">
    <location>
        <begin position="824"/>
        <end position="908"/>
    </location>
</feature>
<keyword evidence="1" id="KW-0862">Zinc</keyword>
<evidence type="ECO:0000313" key="7">
    <source>
        <dbReference type="Proteomes" id="UP000734854"/>
    </source>
</evidence>
<sequence length="920" mass="103763">MANENFSGRIPTETLAIKFTGKNYATWEFQFRMFLKGKELWGHIDGSLMAPENAKDLGQWETKDARIISWLLGSIEAHMVNNLCPFNTAKEMWDYLKRIYHQDNTARRFQVELEIGNLNQGDLSIEKYYSGFLNLWGEYSNIIYSKVPKEALASIQAIHEVSKRDQFLMKLRSDFDVARAGLLNRNPVPSLDICLGELLREEQRLATQAVLGASLEKSTVINVAYAAQGRNCGKDQLQCYSCKEFGHIARNCSKKFCNYCKQHGHIIKECPTRPENRRTQAFQATIPNLNVIGPTSTVTGTNQSVLTPEMVQQMILTAFSTLTLQGQGMNISSSWIVDSGASNHMTGSPDLLHNVRQYNGSQNIQIANGSNLPITAIGDIGSSFSHVFISPGLSTNLISVDNHCDVHFSRDGCIVQDQVSGQIRVDFDDRSSWEYLFKVYWLTLKVKLSLTTEKVTNARSSWKGFDASLCKEETSDELYDANDDEEASSDGSSGLHQYISSKKRVGRGSKSSINKELAAKGIEREKKYFSEDNRWASPVLLEFVAHMKDGDNSVLSQFDVQALLLEYIKKNNLRDPRKKSQIVCDGRLKNLFGKECVGHFEMLKLLESHFLIKEVQQTGTDDNQGAIDSDRGHMDDEVYSNLTNLGSDKRQKNRKRVGERELQSNLDDYAAIDVHNINLVYLRRSLLEDLIDDAKFTEKVVGSFVRIRIPASGQKQEMYRLVQVIGTHLASEKYKVGKKSTDIALDILNLDKMESSSIDAISNQGELTAADDQVGGLENRGAPEYWSRGKNSPENWRRPPIMMTRPSGRIWSEAYQQRISKGHVFLPAQRNSQESERAEEASGRREERKRRWRRESSQALASREKKWAAREGGGGARFCSRRGRSGGTDEQKGGGAGKARGEGRRRRRKVLLAARKIGRR</sequence>
<dbReference type="InterPro" id="IPR004343">
    <property type="entry name" value="Plus-3_dom"/>
</dbReference>
<keyword evidence="7" id="KW-1185">Reference proteome</keyword>
<dbReference type="Gene3D" id="1.10.245.10">
    <property type="entry name" value="SWIB/MDM2 domain"/>
    <property type="match status" value="1"/>
</dbReference>
<feature type="domain" description="Plus3" evidence="4">
    <location>
        <begin position="671"/>
        <end position="806"/>
    </location>
</feature>
<feature type="domain" description="CCHC-type" evidence="3">
    <location>
        <begin position="257"/>
        <end position="271"/>
    </location>
</feature>
<dbReference type="InterPro" id="IPR036875">
    <property type="entry name" value="Znf_CCHC_sf"/>
</dbReference>
<dbReference type="Pfam" id="PF02201">
    <property type="entry name" value="SWIB"/>
    <property type="match status" value="1"/>
</dbReference>
<dbReference type="PANTHER" id="PTHR46695">
    <property type="entry name" value="ZINC FINGER CCCH DOMAIN-CONTAINING PROTEIN 44-RELATED"/>
    <property type="match status" value="1"/>
</dbReference>